<reference evidence="1 2" key="1">
    <citation type="submission" date="2021-03" db="EMBL/GenBank/DDBJ databases">
        <title>Genomic Encyclopedia of Type Strains, Phase IV (KMG-IV): sequencing the most valuable type-strain genomes for metagenomic binning, comparative biology and taxonomic classification.</title>
        <authorList>
            <person name="Goeker M."/>
        </authorList>
    </citation>
    <scope>NUCLEOTIDE SEQUENCE [LARGE SCALE GENOMIC DNA]</scope>
    <source>
        <strain evidence="1 2">DSM 41954</strain>
    </source>
</reference>
<evidence type="ECO:0008006" key="3">
    <source>
        <dbReference type="Google" id="ProtNLM"/>
    </source>
</evidence>
<gene>
    <name evidence="1" type="ORF">J2Z30_002727</name>
</gene>
<dbReference type="EMBL" id="JAGGLR010000006">
    <property type="protein sequence ID" value="MBP2061718.1"/>
    <property type="molecule type" value="Genomic_DNA"/>
</dbReference>
<organism evidence="1 2">
    <name type="scientific">Streptomyces iranensis</name>
    <dbReference type="NCBI Taxonomy" id="576784"/>
    <lineage>
        <taxon>Bacteria</taxon>
        <taxon>Bacillati</taxon>
        <taxon>Actinomycetota</taxon>
        <taxon>Actinomycetes</taxon>
        <taxon>Kitasatosporales</taxon>
        <taxon>Streptomycetaceae</taxon>
        <taxon>Streptomyces</taxon>
        <taxon>Streptomyces violaceusniger group</taxon>
    </lineage>
</organism>
<keyword evidence="2" id="KW-1185">Reference proteome</keyword>
<protein>
    <recommendedName>
        <fullName evidence="3">Secreted protein</fullName>
    </recommendedName>
</protein>
<evidence type="ECO:0000313" key="2">
    <source>
        <dbReference type="Proteomes" id="UP000756710"/>
    </source>
</evidence>
<proteinExistence type="predicted"/>
<name>A0ABS4MPU1_9ACTN</name>
<sequence>MGKHIRWLLESLLRRLLPGRGHHRAVGVVVSTLRQASPVATCNAAAAVQRPSLAAVWSPDADTLIFLRPFPDPNPVRPYVLAHERKRREAEW</sequence>
<comment type="caution">
    <text evidence="1">The sequence shown here is derived from an EMBL/GenBank/DDBJ whole genome shotgun (WGS) entry which is preliminary data.</text>
</comment>
<accession>A0ABS4MPU1</accession>
<dbReference type="Proteomes" id="UP000756710">
    <property type="component" value="Unassembled WGS sequence"/>
</dbReference>
<evidence type="ECO:0000313" key="1">
    <source>
        <dbReference type="EMBL" id="MBP2061718.1"/>
    </source>
</evidence>